<protein>
    <submittedName>
        <fullName evidence="1">Uncharacterized protein</fullName>
    </submittedName>
</protein>
<keyword evidence="2" id="KW-1185">Reference proteome</keyword>
<dbReference type="KEGG" id="cgk:CGERO_09435"/>
<gene>
    <name evidence="1" type="ORF">CGERO_09435</name>
</gene>
<name>A0A3G6J5H7_9CORY</name>
<dbReference type="EMBL" id="CP033897">
    <property type="protein sequence ID" value="AZA12178.1"/>
    <property type="molecule type" value="Genomic_DNA"/>
</dbReference>
<dbReference type="Proteomes" id="UP000271587">
    <property type="component" value="Chromosome"/>
</dbReference>
<reference evidence="1 2" key="1">
    <citation type="submission" date="2018-11" db="EMBL/GenBank/DDBJ databases">
        <authorList>
            <person name="Kleinhagauer T."/>
            <person name="Glaeser S.P."/>
            <person name="Spergser J."/>
            <person name="Ruckert C."/>
            <person name="Kaempfer P."/>
            <person name="Busse H.-J."/>
        </authorList>
    </citation>
    <scope>NUCLEOTIDE SEQUENCE [LARGE SCALE GENOMIC DNA]</scope>
    <source>
        <strain evidence="1 2">W8</strain>
    </source>
</reference>
<dbReference type="AlphaFoldDB" id="A0A3G6J5H7"/>
<organism evidence="1 2">
    <name type="scientific">Corynebacterium gerontici</name>
    <dbReference type="NCBI Taxonomy" id="2079234"/>
    <lineage>
        <taxon>Bacteria</taxon>
        <taxon>Bacillati</taxon>
        <taxon>Actinomycetota</taxon>
        <taxon>Actinomycetes</taxon>
        <taxon>Mycobacteriales</taxon>
        <taxon>Corynebacteriaceae</taxon>
        <taxon>Corynebacterium</taxon>
    </lineage>
</organism>
<proteinExistence type="predicted"/>
<evidence type="ECO:0000313" key="2">
    <source>
        <dbReference type="Proteomes" id="UP000271587"/>
    </source>
</evidence>
<sequence>MDATKYTHQKRDPTKIKNLSPPWRGFLPHLGLTVIRFGRCEAFKISSWRSSKIWTPPENQSLPH</sequence>
<evidence type="ECO:0000313" key="1">
    <source>
        <dbReference type="EMBL" id="AZA12178.1"/>
    </source>
</evidence>
<accession>A0A3G6J5H7</accession>